<reference evidence="1 2" key="1">
    <citation type="submission" date="2018-09" db="EMBL/GenBank/DDBJ databases">
        <authorList>
            <person name="Postec A."/>
        </authorList>
    </citation>
    <scope>NUCLEOTIDE SEQUENCE [LARGE SCALE GENOMIC DNA]</scope>
    <source>
        <strain evidence="1">70B-A</strain>
    </source>
</reference>
<dbReference type="EMBL" id="LR130778">
    <property type="protein sequence ID" value="VDN47665.1"/>
    <property type="molecule type" value="Genomic_DNA"/>
</dbReference>
<sequence length="62" mass="7384">MSSKKGSILKRIKKTIRWTKRLKVTKKIVKVLIKTINIGLSGYEVYQKYFEKQIKQRKTSQI</sequence>
<dbReference type="KEGG" id="cbar:PATL70BA_1775"/>
<protein>
    <submittedName>
        <fullName evidence="1">Uncharacterized protein</fullName>
    </submittedName>
</protein>
<evidence type="ECO:0000313" key="2">
    <source>
        <dbReference type="Proteomes" id="UP000279029"/>
    </source>
</evidence>
<dbReference type="Proteomes" id="UP000279029">
    <property type="component" value="Chromosome"/>
</dbReference>
<gene>
    <name evidence="1" type="ORF">PATL70BA_1775</name>
</gene>
<accession>A0A3P7NXH5</accession>
<evidence type="ECO:0000313" key="1">
    <source>
        <dbReference type="EMBL" id="VDN47665.1"/>
    </source>
</evidence>
<dbReference type="RefSeq" id="WP_125136937.1">
    <property type="nucleotide sequence ID" value="NZ_LR130778.1"/>
</dbReference>
<organism evidence="1 2">
    <name type="scientific">Petrocella atlantisensis</name>
    <dbReference type="NCBI Taxonomy" id="2173034"/>
    <lineage>
        <taxon>Bacteria</taxon>
        <taxon>Bacillati</taxon>
        <taxon>Bacillota</taxon>
        <taxon>Clostridia</taxon>
        <taxon>Lachnospirales</taxon>
        <taxon>Vallitaleaceae</taxon>
        <taxon>Petrocella</taxon>
    </lineage>
</organism>
<dbReference type="AlphaFoldDB" id="A0A3P7NXH5"/>
<name>A0A3P7NXH5_9FIRM</name>
<keyword evidence="2" id="KW-1185">Reference proteome</keyword>
<proteinExistence type="predicted"/>